<feature type="non-terminal residue" evidence="9">
    <location>
        <position position="78"/>
    </location>
</feature>
<keyword evidence="5 7" id="KW-1133">Transmembrane helix</keyword>
<evidence type="ECO:0000313" key="10">
    <source>
        <dbReference type="Proteomes" id="UP001287282"/>
    </source>
</evidence>
<protein>
    <submittedName>
        <fullName evidence="9">EamA/RhaT family transporter</fullName>
    </submittedName>
</protein>
<evidence type="ECO:0000313" key="9">
    <source>
        <dbReference type="EMBL" id="MDV2687674.1"/>
    </source>
</evidence>
<keyword evidence="3" id="KW-1003">Cell membrane</keyword>
<dbReference type="InterPro" id="IPR000620">
    <property type="entry name" value="EamA_dom"/>
</dbReference>
<dbReference type="Pfam" id="PF00892">
    <property type="entry name" value="EamA"/>
    <property type="match status" value="1"/>
</dbReference>
<name>A0ABU3XJT2_9BACI</name>
<feature type="non-terminal residue" evidence="9">
    <location>
        <position position="1"/>
    </location>
</feature>
<dbReference type="EMBL" id="JAWJBA010001049">
    <property type="protein sequence ID" value="MDV2687674.1"/>
    <property type="molecule type" value="Genomic_DNA"/>
</dbReference>
<comment type="similarity">
    <text evidence="2">Belongs to the EamA transporter family.</text>
</comment>
<evidence type="ECO:0000256" key="4">
    <source>
        <dbReference type="ARBA" id="ARBA00022692"/>
    </source>
</evidence>
<dbReference type="InterPro" id="IPR051258">
    <property type="entry name" value="Diverse_Substrate_Transporter"/>
</dbReference>
<keyword evidence="10" id="KW-1185">Reference proteome</keyword>
<dbReference type="Proteomes" id="UP001287282">
    <property type="component" value="Unassembled WGS sequence"/>
</dbReference>
<evidence type="ECO:0000256" key="7">
    <source>
        <dbReference type="SAM" id="Phobius"/>
    </source>
</evidence>
<accession>A0ABU3XJT2</accession>
<feature type="domain" description="EamA" evidence="8">
    <location>
        <begin position="5"/>
        <end position="77"/>
    </location>
</feature>
<dbReference type="SUPFAM" id="SSF103481">
    <property type="entry name" value="Multidrug resistance efflux transporter EmrE"/>
    <property type="match status" value="1"/>
</dbReference>
<sequence length="78" mass="8276">NATMGTWITGIILGLFLAGIFTSETWGINFTTSSNAGFLISLTIIFTPLVESIVSRSRLRLGILFAVLLSVVGTGLLT</sequence>
<evidence type="ECO:0000256" key="2">
    <source>
        <dbReference type="ARBA" id="ARBA00007362"/>
    </source>
</evidence>
<dbReference type="InterPro" id="IPR037185">
    <property type="entry name" value="EmrE-like"/>
</dbReference>
<dbReference type="PANTHER" id="PTHR42920:SF5">
    <property type="entry name" value="EAMA DOMAIN-CONTAINING PROTEIN"/>
    <property type="match status" value="1"/>
</dbReference>
<evidence type="ECO:0000259" key="8">
    <source>
        <dbReference type="Pfam" id="PF00892"/>
    </source>
</evidence>
<gene>
    <name evidence="9" type="ORF">RYX56_25325</name>
</gene>
<evidence type="ECO:0000256" key="6">
    <source>
        <dbReference type="ARBA" id="ARBA00023136"/>
    </source>
</evidence>
<comment type="subcellular location">
    <subcellularLocation>
        <location evidence="1">Cell membrane</location>
        <topology evidence="1">Multi-pass membrane protein</topology>
    </subcellularLocation>
</comment>
<feature type="transmembrane region" description="Helical" evidence="7">
    <location>
        <begin position="7"/>
        <end position="28"/>
    </location>
</feature>
<dbReference type="RefSeq" id="WP_336623203.1">
    <property type="nucleotide sequence ID" value="NZ_JAWJBA010001049.1"/>
</dbReference>
<reference evidence="9 10" key="1">
    <citation type="submission" date="2023-10" db="EMBL/GenBank/DDBJ databases">
        <title>Screening of Alkalihalobacillus lindianensis BZ-TG-R113 and Its Alleviation of Salt Stress on Rapeseed Growth.</title>
        <authorList>
            <person name="Zhao B."/>
            <person name="Guo T."/>
        </authorList>
    </citation>
    <scope>NUCLEOTIDE SEQUENCE [LARGE SCALE GENOMIC DNA]</scope>
    <source>
        <strain evidence="9 10">BZ-TG-R113</strain>
    </source>
</reference>
<organism evidence="9 10">
    <name type="scientific">Alkalihalophilus lindianensis</name>
    <dbReference type="NCBI Taxonomy" id="1630542"/>
    <lineage>
        <taxon>Bacteria</taxon>
        <taxon>Bacillati</taxon>
        <taxon>Bacillota</taxon>
        <taxon>Bacilli</taxon>
        <taxon>Bacillales</taxon>
        <taxon>Bacillaceae</taxon>
        <taxon>Alkalihalophilus</taxon>
    </lineage>
</organism>
<keyword evidence="6 7" id="KW-0472">Membrane</keyword>
<evidence type="ECO:0000256" key="3">
    <source>
        <dbReference type="ARBA" id="ARBA00022475"/>
    </source>
</evidence>
<evidence type="ECO:0000256" key="5">
    <source>
        <dbReference type="ARBA" id="ARBA00022989"/>
    </source>
</evidence>
<keyword evidence="4 7" id="KW-0812">Transmembrane</keyword>
<feature type="transmembrane region" description="Helical" evidence="7">
    <location>
        <begin position="61"/>
        <end position="77"/>
    </location>
</feature>
<proteinExistence type="inferred from homology"/>
<feature type="transmembrane region" description="Helical" evidence="7">
    <location>
        <begin position="34"/>
        <end position="54"/>
    </location>
</feature>
<dbReference type="PANTHER" id="PTHR42920">
    <property type="entry name" value="OS03G0707200 PROTEIN-RELATED"/>
    <property type="match status" value="1"/>
</dbReference>
<comment type="caution">
    <text evidence="9">The sequence shown here is derived from an EMBL/GenBank/DDBJ whole genome shotgun (WGS) entry which is preliminary data.</text>
</comment>
<evidence type="ECO:0000256" key="1">
    <source>
        <dbReference type="ARBA" id="ARBA00004651"/>
    </source>
</evidence>